<dbReference type="Gene3D" id="3.60.15.10">
    <property type="entry name" value="Ribonuclease Z/Hydroxyacylglutathione hydrolase-like"/>
    <property type="match status" value="1"/>
</dbReference>
<dbReference type="GO" id="GO:0009395">
    <property type="term" value="P:phospholipid catabolic process"/>
    <property type="evidence" value="ECO:0007669"/>
    <property type="project" value="UniProtKB-KW"/>
</dbReference>
<dbReference type="InterPro" id="IPR036866">
    <property type="entry name" value="RibonucZ/Hydroxyglut_hydro"/>
</dbReference>
<dbReference type="RefSeq" id="XP_013078888.2">
    <property type="nucleotide sequence ID" value="XM_013223434.2"/>
</dbReference>
<dbReference type="KEGG" id="bgt:106064809"/>
<feature type="region of interest" description="Disordered" evidence="6">
    <location>
        <begin position="1"/>
        <end position="22"/>
    </location>
</feature>
<dbReference type="RefSeq" id="XP_013078889.2">
    <property type="nucleotide sequence ID" value="XM_013223435.2"/>
</dbReference>
<dbReference type="GO" id="GO:0070292">
    <property type="term" value="P:N-acylphosphatidylethanolamine metabolic process"/>
    <property type="evidence" value="ECO:0007669"/>
    <property type="project" value="TreeGrafter"/>
</dbReference>
<feature type="binding site" evidence="5">
    <location>
        <position position="233"/>
    </location>
    <ligand>
        <name>Zn(2+)</name>
        <dbReference type="ChEBI" id="CHEBI:29105"/>
        <label>1</label>
    </ligand>
</feature>
<dbReference type="GO" id="GO:0008270">
    <property type="term" value="F:zinc ion binding"/>
    <property type="evidence" value="ECO:0007669"/>
    <property type="project" value="InterPro"/>
</dbReference>
<dbReference type="GO" id="GO:0005737">
    <property type="term" value="C:cytoplasm"/>
    <property type="evidence" value="ECO:0007669"/>
    <property type="project" value="TreeGrafter"/>
</dbReference>
<evidence type="ECO:0000256" key="4">
    <source>
        <dbReference type="ARBA" id="ARBA00048025"/>
    </source>
</evidence>
<keyword evidence="5" id="KW-0862">Zinc</keyword>
<keyword evidence="3" id="KW-0443">Lipid metabolism</keyword>
<sequence>MNLTLPENEDTCSDMEMDVDDRSEGSTQLTLSDIRIDQLPMPVFEKGRFQNPWKINRNSRFSHLCRILNCTKDGRKIPHKNELEKTLPVVKSNLQEFQTSPTSGVRHMWLGHSTSLIQFDGVTILTDPMFSDKFSSVNFCSIKRFRPVPCTIEELPPINCVLISHSHFDHLDQNSVEALNDRFGDNLCWYVPMGLKKWMNHCGCARVVEMTWWQEDMVNDELNVKIVCTPCQHWSKRTAHDENKVLWCTWSIIGPWHSFFFCGDTAYCDVFKLIGKRLGPFTLAALPIGEYSPRKMLSSMHIDPAQAVSIHEDLKAETSIGIHWGTFPMSSEPYLEPRKMLKAEIQQRNMKVSSFITVKHGEISVIGSDHLQDLD</sequence>
<keyword evidence="3" id="KW-1208">Phospholipid metabolism</keyword>
<dbReference type="PIRSF" id="PIRSF038896">
    <property type="entry name" value="NAPE-PLD"/>
    <property type="match status" value="1"/>
</dbReference>
<feature type="binding site" evidence="5">
    <location>
        <position position="170"/>
    </location>
    <ligand>
        <name>Zn(2+)</name>
        <dbReference type="ChEBI" id="CHEBI:29105"/>
        <label>2</label>
    </ligand>
</feature>
<keyword evidence="5" id="KW-0479">Metal-binding</keyword>
<keyword evidence="3" id="KW-0442">Lipid degradation</keyword>
<dbReference type="GeneID" id="106064809"/>
<feature type="compositionally biased region" description="Acidic residues" evidence="6">
    <location>
        <begin position="7"/>
        <end position="21"/>
    </location>
</feature>
<feature type="domain" description="Metallo-beta-lactamase" evidence="7">
    <location>
        <begin position="123"/>
        <end position="324"/>
    </location>
</feature>
<protein>
    <recommendedName>
        <fullName evidence="2">N-acetylphosphatidylethanolamine-hydrolyzing phospholipase D</fullName>
        <ecNumber evidence="2">3.1.4.54</ecNumber>
    </recommendedName>
</protein>
<name>A0A9U8EA92_BIOGL</name>
<evidence type="ECO:0000313" key="9">
    <source>
        <dbReference type="RefSeq" id="XP_013078888.2"/>
    </source>
</evidence>
<comment type="cofactor">
    <cofactor evidence="5">
        <name>Zn(2+)</name>
        <dbReference type="ChEBI" id="CHEBI:29105"/>
    </cofactor>
    <text evidence="5">Binds 2 zinc divalent cations per subunit.</text>
</comment>
<evidence type="ECO:0000256" key="2">
    <source>
        <dbReference type="ARBA" id="ARBA00012279"/>
    </source>
</evidence>
<feature type="binding site" evidence="5">
    <location>
        <position position="169"/>
    </location>
    <ligand>
        <name>Zn(2+)</name>
        <dbReference type="ChEBI" id="CHEBI:29105"/>
        <label>2</label>
    </ligand>
</feature>
<dbReference type="SUPFAM" id="SSF56281">
    <property type="entry name" value="Metallo-hydrolase/oxidoreductase"/>
    <property type="match status" value="1"/>
</dbReference>
<evidence type="ECO:0000256" key="5">
    <source>
        <dbReference type="PIRSR" id="PIRSR038896-51"/>
    </source>
</evidence>
<dbReference type="Proteomes" id="UP001165740">
    <property type="component" value="Chromosome 4"/>
</dbReference>
<dbReference type="InterPro" id="IPR024884">
    <property type="entry name" value="NAPE-PLD"/>
</dbReference>
<feature type="binding site" evidence="5">
    <location>
        <position position="323"/>
    </location>
    <ligand>
        <name>Zn(2+)</name>
        <dbReference type="ChEBI" id="CHEBI:29105"/>
        <label>2</label>
    </ligand>
</feature>
<dbReference type="InterPro" id="IPR001279">
    <property type="entry name" value="Metallo-B-lactamas"/>
</dbReference>
<keyword evidence="3" id="KW-0595">Phospholipid degradation</keyword>
<gene>
    <name evidence="9 10" type="primary">LOC106064809</name>
</gene>
<keyword evidence="8" id="KW-1185">Reference proteome</keyword>
<reference evidence="9 10" key="1">
    <citation type="submission" date="2025-04" db="UniProtKB">
        <authorList>
            <consortium name="RefSeq"/>
        </authorList>
    </citation>
    <scope>IDENTIFICATION</scope>
</reference>
<dbReference type="AlphaFoldDB" id="A0A9U8EA92"/>
<dbReference type="OMA" id="QCSINDY"/>
<dbReference type="GO" id="GO:0070290">
    <property type="term" value="F:N-acylphosphatidylethanolamine-specific phospholipase D activity"/>
    <property type="evidence" value="ECO:0007669"/>
    <property type="project" value="UniProtKB-EC"/>
</dbReference>
<evidence type="ECO:0000313" key="8">
    <source>
        <dbReference type="Proteomes" id="UP001165740"/>
    </source>
</evidence>
<organism evidence="8 10">
    <name type="scientific">Biomphalaria glabrata</name>
    <name type="common">Bloodfluke planorb</name>
    <name type="synonym">Freshwater snail</name>
    <dbReference type="NCBI Taxonomy" id="6526"/>
    <lineage>
        <taxon>Eukaryota</taxon>
        <taxon>Metazoa</taxon>
        <taxon>Spiralia</taxon>
        <taxon>Lophotrochozoa</taxon>
        <taxon>Mollusca</taxon>
        <taxon>Gastropoda</taxon>
        <taxon>Heterobranchia</taxon>
        <taxon>Euthyneura</taxon>
        <taxon>Panpulmonata</taxon>
        <taxon>Hygrophila</taxon>
        <taxon>Lymnaeoidea</taxon>
        <taxon>Planorbidae</taxon>
        <taxon>Biomphalaria</taxon>
    </lineage>
</organism>
<dbReference type="OrthoDB" id="332863at2759"/>
<feature type="binding site" evidence="5">
    <location>
        <position position="264"/>
    </location>
    <ligand>
        <name>Zn(2+)</name>
        <dbReference type="ChEBI" id="CHEBI:29105"/>
        <label>1</label>
    </ligand>
</feature>
<evidence type="ECO:0000259" key="7">
    <source>
        <dbReference type="Pfam" id="PF12706"/>
    </source>
</evidence>
<evidence type="ECO:0000313" key="10">
    <source>
        <dbReference type="RefSeq" id="XP_013078889.2"/>
    </source>
</evidence>
<dbReference type="Pfam" id="PF12706">
    <property type="entry name" value="Lactamase_B_2"/>
    <property type="match status" value="1"/>
</dbReference>
<dbReference type="PANTHER" id="PTHR15032">
    <property type="entry name" value="N-ACYL-PHOSPHATIDYLETHANOLAMINE-HYDROLYZING PHOSPHOLIPASE D"/>
    <property type="match status" value="1"/>
</dbReference>
<dbReference type="GO" id="GO:0070291">
    <property type="term" value="P:N-acylethanolamine metabolic process"/>
    <property type="evidence" value="ECO:0007669"/>
    <property type="project" value="TreeGrafter"/>
</dbReference>
<evidence type="ECO:0000256" key="1">
    <source>
        <dbReference type="ARBA" id="ARBA00010127"/>
    </source>
</evidence>
<comment type="catalytic activity">
    <reaction evidence="4">
        <text>N-(5Z,8Z,11Z,14Z-eicosatetraenoyl)-1,2-di-(9Z-octadecenoyl)-sn-glycero-3-phosphoethanolamine + H2O = N-(5Z,8Z,11Z,14Z-eicosatetraenoyl)-ethanolamine + 1,2-di-(9Z-octadecenoyl)-sn-glycero-3-phosphate + H(+)</text>
        <dbReference type="Rhea" id="RHEA:45528"/>
        <dbReference type="ChEBI" id="CHEBI:2700"/>
        <dbReference type="ChEBI" id="CHEBI:15377"/>
        <dbReference type="ChEBI" id="CHEBI:15378"/>
        <dbReference type="ChEBI" id="CHEBI:74546"/>
        <dbReference type="ChEBI" id="CHEBI:85277"/>
    </reaction>
    <physiologicalReaction direction="left-to-right" evidence="4">
        <dbReference type="Rhea" id="RHEA:45529"/>
    </physiologicalReaction>
</comment>
<feature type="binding site" evidence="5">
    <location>
        <position position="264"/>
    </location>
    <ligand>
        <name>Zn(2+)</name>
        <dbReference type="ChEBI" id="CHEBI:29105"/>
        <label>2</label>
    </ligand>
</feature>
<accession>A0A9U8EA92</accession>
<comment type="similarity">
    <text evidence="1">Belongs to the NAPE-PLD family.</text>
</comment>
<evidence type="ECO:0000256" key="6">
    <source>
        <dbReference type="SAM" id="MobiDB-lite"/>
    </source>
</evidence>
<feature type="binding site" evidence="5">
    <location>
        <position position="167"/>
    </location>
    <ligand>
        <name>Zn(2+)</name>
        <dbReference type="ChEBI" id="CHEBI:29105"/>
        <label>1</label>
    </ligand>
</feature>
<feature type="binding site" evidence="5">
    <location>
        <position position="165"/>
    </location>
    <ligand>
        <name>Zn(2+)</name>
        <dbReference type="ChEBI" id="CHEBI:29105"/>
        <label>1</label>
    </ligand>
</feature>
<dbReference type="PANTHER" id="PTHR15032:SF4">
    <property type="entry name" value="N-ACYL-PHOSPHATIDYLETHANOLAMINE-HYDROLYZING PHOSPHOLIPASE D"/>
    <property type="match status" value="1"/>
</dbReference>
<evidence type="ECO:0000256" key="3">
    <source>
        <dbReference type="ARBA" id="ARBA00022668"/>
    </source>
</evidence>
<dbReference type="EC" id="3.1.4.54" evidence="2"/>
<proteinExistence type="inferred from homology"/>